<comment type="caution">
    <text evidence="2">The sequence shown here is derived from an EMBL/GenBank/DDBJ whole genome shotgun (WGS) entry which is preliminary data.</text>
</comment>
<evidence type="ECO:0000313" key="3">
    <source>
        <dbReference type="Proteomes" id="UP001331515"/>
    </source>
</evidence>
<reference evidence="2 3" key="1">
    <citation type="journal article" date="2023" name="Mol. Biol. Evol.">
        <title>Genomics of Secondarily Temperate Adaptation in the Only Non-Antarctic Icefish.</title>
        <authorList>
            <person name="Rivera-Colon A.G."/>
            <person name="Rayamajhi N."/>
            <person name="Minhas B.F."/>
            <person name="Madrigal G."/>
            <person name="Bilyk K.T."/>
            <person name="Yoon V."/>
            <person name="Hune M."/>
            <person name="Gregory S."/>
            <person name="Cheng C.H.C."/>
            <person name="Catchen J.M."/>
        </authorList>
    </citation>
    <scope>NUCLEOTIDE SEQUENCE [LARGE SCALE GENOMIC DNA]</scope>
    <source>
        <tissue evidence="2">White muscle</tissue>
    </source>
</reference>
<dbReference type="AlphaFoldDB" id="A0AAN8DQ14"/>
<evidence type="ECO:0000313" key="2">
    <source>
        <dbReference type="EMBL" id="KAK5926174.1"/>
    </source>
</evidence>
<feature type="compositionally biased region" description="Polar residues" evidence="1">
    <location>
        <begin position="72"/>
        <end position="82"/>
    </location>
</feature>
<sequence>MDSFCLGITAVVGAFDVYREEGREGSSSSSEVFFMWKLHQDLTTKRAPCHLQPHGGAHPQSPRRETDGGRQPTKSSPRVGSG</sequence>
<proteinExistence type="predicted"/>
<protein>
    <submittedName>
        <fullName evidence="2">Uncharacterized protein</fullName>
    </submittedName>
</protein>
<dbReference type="EMBL" id="JAURVH010001519">
    <property type="protein sequence ID" value="KAK5926174.1"/>
    <property type="molecule type" value="Genomic_DNA"/>
</dbReference>
<name>A0AAN8DQ14_CHAGU</name>
<gene>
    <name evidence="2" type="ORF">CgunFtcFv8_021767</name>
</gene>
<organism evidence="2 3">
    <name type="scientific">Champsocephalus gunnari</name>
    <name type="common">Mackerel icefish</name>
    <dbReference type="NCBI Taxonomy" id="52237"/>
    <lineage>
        <taxon>Eukaryota</taxon>
        <taxon>Metazoa</taxon>
        <taxon>Chordata</taxon>
        <taxon>Craniata</taxon>
        <taxon>Vertebrata</taxon>
        <taxon>Euteleostomi</taxon>
        <taxon>Actinopterygii</taxon>
        <taxon>Neopterygii</taxon>
        <taxon>Teleostei</taxon>
        <taxon>Neoteleostei</taxon>
        <taxon>Acanthomorphata</taxon>
        <taxon>Eupercaria</taxon>
        <taxon>Perciformes</taxon>
        <taxon>Notothenioidei</taxon>
        <taxon>Channichthyidae</taxon>
        <taxon>Champsocephalus</taxon>
    </lineage>
</organism>
<evidence type="ECO:0000256" key="1">
    <source>
        <dbReference type="SAM" id="MobiDB-lite"/>
    </source>
</evidence>
<accession>A0AAN8DQ14</accession>
<dbReference type="Proteomes" id="UP001331515">
    <property type="component" value="Unassembled WGS sequence"/>
</dbReference>
<keyword evidence="3" id="KW-1185">Reference proteome</keyword>
<feature type="region of interest" description="Disordered" evidence="1">
    <location>
        <begin position="47"/>
        <end position="82"/>
    </location>
</feature>